<dbReference type="AlphaFoldDB" id="A0A2W0C5M9"/>
<keyword evidence="1" id="KW-1133">Transmembrane helix</keyword>
<name>A0A2W0C5M9_9BACL</name>
<organism evidence="2 3">
    <name type="scientific">Paenibacillus illinoisensis</name>
    <dbReference type="NCBI Taxonomy" id="59845"/>
    <lineage>
        <taxon>Bacteria</taxon>
        <taxon>Bacillati</taxon>
        <taxon>Bacillota</taxon>
        <taxon>Bacilli</taxon>
        <taxon>Bacillales</taxon>
        <taxon>Paenibacillaceae</taxon>
        <taxon>Paenibacillus</taxon>
    </lineage>
</organism>
<protein>
    <recommendedName>
        <fullName evidence="4">DUF2243 domain-containing protein</fullName>
    </recommendedName>
</protein>
<evidence type="ECO:0008006" key="4">
    <source>
        <dbReference type="Google" id="ProtNLM"/>
    </source>
</evidence>
<dbReference type="Pfam" id="PF10002">
    <property type="entry name" value="DUF2243"/>
    <property type="match status" value="1"/>
</dbReference>
<evidence type="ECO:0000256" key="1">
    <source>
        <dbReference type="SAM" id="Phobius"/>
    </source>
</evidence>
<gene>
    <name evidence="2" type="ORF">PIL02S_06951</name>
</gene>
<dbReference type="InterPro" id="IPR018719">
    <property type="entry name" value="DUF2243_membrane"/>
</dbReference>
<keyword evidence="1" id="KW-0812">Transmembrane</keyword>
<feature type="transmembrane region" description="Helical" evidence="1">
    <location>
        <begin position="69"/>
        <end position="86"/>
    </location>
</feature>
<feature type="transmembrane region" description="Helical" evidence="1">
    <location>
        <begin position="134"/>
        <end position="157"/>
    </location>
</feature>
<keyword evidence="1" id="KW-0472">Membrane</keyword>
<comment type="caution">
    <text evidence="2">The sequence shown here is derived from an EMBL/GenBank/DDBJ whole genome shotgun (WGS) entry which is preliminary data.</text>
</comment>
<accession>A0A2W0C5M9</accession>
<proteinExistence type="predicted"/>
<dbReference type="Proteomes" id="UP000247459">
    <property type="component" value="Unassembled WGS sequence"/>
</dbReference>
<feature type="transmembrane region" description="Helical" evidence="1">
    <location>
        <begin position="27"/>
        <end position="49"/>
    </location>
</feature>
<reference evidence="2 3" key="1">
    <citation type="submission" date="2018-01" db="EMBL/GenBank/DDBJ databases">
        <title>Genome sequence of the PGP bacterium Paenibacillus illinoisensis E3.</title>
        <authorList>
            <person name="Rolli E."/>
            <person name="Marasco R."/>
            <person name="Bessem C."/>
            <person name="Michoud G."/>
            <person name="Gaiarsa S."/>
            <person name="Borin S."/>
            <person name="Daffonchio D."/>
        </authorList>
    </citation>
    <scope>NUCLEOTIDE SEQUENCE [LARGE SCALE GENOMIC DNA]</scope>
    <source>
        <strain evidence="2 3">E3</strain>
    </source>
</reference>
<feature type="transmembrane region" description="Helical" evidence="1">
    <location>
        <begin position="98"/>
        <end position="114"/>
    </location>
</feature>
<evidence type="ECO:0000313" key="3">
    <source>
        <dbReference type="Proteomes" id="UP000247459"/>
    </source>
</evidence>
<sequence length="173" mass="19963">MAIQKSRSNSNPYPNSTNHDLYSKRNVWSGVLFGIGAVAFMDEAVFHQLLHWHHFYDKSTTNVGLISDGLFHAFSWFATIGGLFMYADLRRRSALYRARWWGGLLLGAGSFQLYDGLIQHKLMRIHQIRYVDNVILYDMIWNFLAACLILIGLILVYRTRSSQETGKVYSNVH</sequence>
<evidence type="ECO:0000313" key="2">
    <source>
        <dbReference type="EMBL" id="PYY25352.1"/>
    </source>
</evidence>
<dbReference type="EMBL" id="PRLG01000039">
    <property type="protein sequence ID" value="PYY25352.1"/>
    <property type="molecule type" value="Genomic_DNA"/>
</dbReference>